<evidence type="ECO:0000256" key="11">
    <source>
        <dbReference type="ARBA" id="ARBA00034036"/>
    </source>
</evidence>
<dbReference type="GO" id="GO:0005524">
    <property type="term" value="F:ATP binding"/>
    <property type="evidence" value="ECO:0007669"/>
    <property type="project" value="UniProtKB-UniRule"/>
</dbReference>
<dbReference type="AlphaFoldDB" id="A0A0L0DPD9"/>
<dbReference type="PANTHER" id="PTHR24092:SF19">
    <property type="entry name" value="PHOSPHOLIPID-TRANSPORTING ATPASE"/>
    <property type="match status" value="1"/>
</dbReference>
<feature type="binding site" evidence="12">
    <location>
        <position position="363"/>
    </location>
    <ligand>
        <name>ATP</name>
        <dbReference type="ChEBI" id="CHEBI:30616"/>
    </ligand>
</feature>
<dbReference type="Gene3D" id="3.40.50.1000">
    <property type="entry name" value="HAD superfamily/HAD-like"/>
    <property type="match status" value="1"/>
</dbReference>
<comment type="subcellular location">
    <subcellularLocation>
        <location evidence="1 14">Membrane</location>
        <topology evidence="1 14">Multi-pass membrane protein</topology>
    </subcellularLocation>
</comment>
<dbReference type="InterPro" id="IPR006539">
    <property type="entry name" value="P-type_ATPase_IV"/>
</dbReference>
<dbReference type="InterPro" id="IPR032630">
    <property type="entry name" value="P_typ_ATPase_c"/>
</dbReference>
<reference evidence="16 17" key="1">
    <citation type="submission" date="2010-05" db="EMBL/GenBank/DDBJ databases">
        <title>The Genome Sequence of Thecamonas trahens ATCC 50062.</title>
        <authorList>
            <consortium name="The Broad Institute Genome Sequencing Platform"/>
            <person name="Russ C."/>
            <person name="Cuomo C."/>
            <person name="Shea T."/>
            <person name="Young S.K."/>
            <person name="Zeng Q."/>
            <person name="Koehrsen M."/>
            <person name="Haas B."/>
            <person name="Borodovsky M."/>
            <person name="Guigo R."/>
            <person name="Alvarado L."/>
            <person name="Berlin A."/>
            <person name="Bochicchio J."/>
            <person name="Borenstein D."/>
            <person name="Chapman S."/>
            <person name="Chen Z."/>
            <person name="Freedman E."/>
            <person name="Gellesch M."/>
            <person name="Goldberg J."/>
            <person name="Griggs A."/>
            <person name="Gujja S."/>
            <person name="Heilman E."/>
            <person name="Heiman D."/>
            <person name="Hepburn T."/>
            <person name="Howarth C."/>
            <person name="Jen D."/>
            <person name="Larson L."/>
            <person name="Mehta T."/>
            <person name="Park D."/>
            <person name="Pearson M."/>
            <person name="Roberts A."/>
            <person name="Saif S."/>
            <person name="Shenoy N."/>
            <person name="Sisk P."/>
            <person name="Stolte C."/>
            <person name="Sykes S."/>
            <person name="Thomson T."/>
            <person name="Walk T."/>
            <person name="White J."/>
            <person name="Yandava C."/>
            <person name="Burger G."/>
            <person name="Gray M.W."/>
            <person name="Holland P.W.H."/>
            <person name="King N."/>
            <person name="Lang F.B.F."/>
            <person name="Roger A.J."/>
            <person name="Ruiz-Trillo I."/>
            <person name="Lander E."/>
            <person name="Nusbaum C."/>
        </authorList>
    </citation>
    <scope>NUCLEOTIDE SEQUENCE [LARGE SCALE GENOMIC DNA]</scope>
    <source>
        <strain evidence="16 17">ATCC 50062</strain>
    </source>
</reference>
<comment type="caution">
    <text evidence="14">Lacks conserved residue(s) required for the propagation of feature annotation.</text>
</comment>
<feature type="binding site" evidence="12">
    <location>
        <position position="334"/>
    </location>
    <ligand>
        <name>ATP</name>
        <dbReference type="ChEBI" id="CHEBI:30616"/>
    </ligand>
</feature>
<dbReference type="Pfam" id="PF16212">
    <property type="entry name" value="PhoLip_ATPase_C"/>
    <property type="match status" value="1"/>
</dbReference>
<keyword evidence="7 13" id="KW-0460">Magnesium</keyword>
<keyword evidence="3 14" id="KW-0812">Transmembrane</keyword>
<evidence type="ECO:0000256" key="13">
    <source>
        <dbReference type="PIRSR" id="PIRSR606539-3"/>
    </source>
</evidence>
<dbReference type="NCBIfam" id="TIGR01652">
    <property type="entry name" value="ATPase-Plipid"/>
    <property type="match status" value="1"/>
</dbReference>
<evidence type="ECO:0000256" key="8">
    <source>
        <dbReference type="ARBA" id="ARBA00022967"/>
    </source>
</evidence>
<comment type="catalytic activity">
    <reaction evidence="11 14">
        <text>ATP + H2O + phospholipidSide 1 = ADP + phosphate + phospholipidSide 2.</text>
        <dbReference type="EC" id="7.6.2.1"/>
    </reaction>
</comment>
<dbReference type="GeneID" id="25568298"/>
<dbReference type="InterPro" id="IPR001757">
    <property type="entry name" value="P_typ_ATPase"/>
</dbReference>
<dbReference type="GO" id="GO:0000287">
    <property type="term" value="F:magnesium ion binding"/>
    <property type="evidence" value="ECO:0007669"/>
    <property type="project" value="UniProtKB-UniRule"/>
</dbReference>
<protein>
    <recommendedName>
        <fullName evidence="14">Phospholipid-transporting ATPase</fullName>
        <ecNumber evidence="14">7.6.2.1</ecNumber>
    </recommendedName>
</protein>
<feature type="binding site" evidence="13">
    <location>
        <position position="359"/>
    </location>
    <ligand>
        <name>Mg(2+)</name>
        <dbReference type="ChEBI" id="CHEBI:18420"/>
    </ligand>
</feature>
<keyword evidence="4 13" id="KW-0479">Metal-binding</keyword>
<dbReference type="SUPFAM" id="SSF81660">
    <property type="entry name" value="Metal cation-transporting ATPase, ATP-binding domain N"/>
    <property type="match status" value="1"/>
</dbReference>
<evidence type="ECO:0000313" key="17">
    <source>
        <dbReference type="Proteomes" id="UP000054408"/>
    </source>
</evidence>
<evidence type="ECO:0000256" key="12">
    <source>
        <dbReference type="PIRSR" id="PIRSR606539-2"/>
    </source>
</evidence>
<evidence type="ECO:0000256" key="14">
    <source>
        <dbReference type="RuleBase" id="RU362033"/>
    </source>
</evidence>
<feature type="binding site" evidence="12">
    <location>
        <position position="242"/>
    </location>
    <ligand>
        <name>ATP</name>
        <dbReference type="ChEBI" id="CHEBI:30616"/>
    </ligand>
</feature>
<dbReference type="SUPFAM" id="SSF56784">
    <property type="entry name" value="HAD-like"/>
    <property type="match status" value="1"/>
</dbReference>
<dbReference type="GO" id="GO:0140326">
    <property type="term" value="F:ATPase-coupled intramembrane lipid transporter activity"/>
    <property type="evidence" value="ECO:0007669"/>
    <property type="project" value="UniProtKB-EC"/>
</dbReference>
<feature type="binding site" evidence="12">
    <location>
        <position position="63"/>
    </location>
    <ligand>
        <name>ATP</name>
        <dbReference type="ChEBI" id="CHEBI:30616"/>
    </ligand>
</feature>
<evidence type="ECO:0000256" key="7">
    <source>
        <dbReference type="ARBA" id="ARBA00022842"/>
    </source>
</evidence>
<feature type="binding site" evidence="13">
    <location>
        <position position="363"/>
    </location>
    <ligand>
        <name>Mg(2+)</name>
        <dbReference type="ChEBI" id="CHEBI:18420"/>
    </ligand>
</feature>
<keyword evidence="10 14" id="KW-0472">Membrane</keyword>
<dbReference type="Proteomes" id="UP000054408">
    <property type="component" value="Unassembled WGS sequence"/>
</dbReference>
<keyword evidence="5 12" id="KW-0547">Nucleotide-binding</keyword>
<dbReference type="Pfam" id="PF13246">
    <property type="entry name" value="Cation_ATPase"/>
    <property type="match status" value="1"/>
</dbReference>
<accession>A0A0L0DPD9</accession>
<dbReference type="InterPro" id="IPR036412">
    <property type="entry name" value="HAD-like_sf"/>
</dbReference>
<comment type="cofactor">
    <cofactor evidence="13">
        <name>Mg(2+)</name>
        <dbReference type="ChEBI" id="CHEBI:18420"/>
    </cofactor>
</comment>
<dbReference type="EC" id="7.6.2.1" evidence="14"/>
<feature type="transmembrane region" description="Helical" evidence="14">
    <location>
        <begin position="604"/>
        <end position="625"/>
    </location>
</feature>
<feature type="binding site" evidence="12">
    <location>
        <position position="128"/>
    </location>
    <ligand>
        <name>ATP</name>
        <dbReference type="ChEBI" id="CHEBI:30616"/>
    </ligand>
</feature>
<evidence type="ECO:0000256" key="5">
    <source>
        <dbReference type="ARBA" id="ARBA00022741"/>
    </source>
</evidence>
<evidence type="ECO:0000256" key="4">
    <source>
        <dbReference type="ARBA" id="ARBA00022723"/>
    </source>
</evidence>
<evidence type="ECO:0000256" key="6">
    <source>
        <dbReference type="ARBA" id="ARBA00022840"/>
    </source>
</evidence>
<feature type="transmembrane region" description="Helical" evidence="14">
    <location>
        <begin position="540"/>
        <end position="557"/>
    </location>
</feature>
<dbReference type="GO" id="GO:0016887">
    <property type="term" value="F:ATP hydrolysis activity"/>
    <property type="evidence" value="ECO:0007669"/>
    <property type="project" value="InterPro"/>
</dbReference>
<dbReference type="RefSeq" id="XP_013753987.1">
    <property type="nucleotide sequence ID" value="XM_013898533.1"/>
</dbReference>
<evidence type="ECO:0000256" key="10">
    <source>
        <dbReference type="ARBA" id="ARBA00023136"/>
    </source>
</evidence>
<keyword evidence="17" id="KW-1185">Reference proteome</keyword>
<keyword evidence="9 14" id="KW-1133">Transmembrane helix</keyword>
<sequence>MFGHTAACSDATQDPDLHALVADPKATVAAEFFRCLALNQTVVPNAEVDANGKVTYKSSSPDEEALVLAAQDMGVTFTARDGDMLTVDFLGKAESYELCNVLEFSSDRKRMSVIVKDNETGRYKLYMKGADDKVISRLDMSLNPDLAELDHQLETFAQLGLRTLVIGYRYLEEDSYLAWMERWTEANTSIENRDERLAAVYEEMEQDLELLGVTAIEDKLQEEVPETIALLRRAGLKFWMLTGDKYSTALQIATACNLMSPESEGGVLLRVEGETADQVGLCLNTLEKQSKQAEARGCDITVIIEGGQLGICLEHHKEQFRDIGMRSHAVVCCRVTPQQKALVVASVKELDKVCLSIGDGGNDVTMIQEAHIGVGISGREGLQAARAADYSFAKFKFLRRLILVHGRWSYNRTAVIAQYAFFKSIYICLIQVLYNFYAGFSGTSLMNTFSLTTYNVVFTGLPVFGFALDQDVTEEKVFEFPAIYKGGQRSNKMNAVTMATWFFHAVYQAAVTLLITLAVFNVDHLHWGDGYPVDYASLSMVAYSAVVIVNQIVVFLYSHYLTAVNGILLIGSVVTYFGTTMVYSAVPFLDFYQVMDRLVSDGNFWATVLLIVVVACIPGFFANALQISYFPTFVDQVRFVTRQRDEQLRKGADPAAANPMLGNQL</sequence>
<evidence type="ECO:0000256" key="3">
    <source>
        <dbReference type="ARBA" id="ARBA00022692"/>
    </source>
</evidence>
<dbReference type="GO" id="GO:0005886">
    <property type="term" value="C:plasma membrane"/>
    <property type="evidence" value="ECO:0007669"/>
    <property type="project" value="TreeGrafter"/>
</dbReference>
<dbReference type="NCBIfam" id="TIGR01494">
    <property type="entry name" value="ATPase_P-type"/>
    <property type="match status" value="1"/>
</dbReference>
<comment type="similarity">
    <text evidence="2 14">Belongs to the cation transport ATPase (P-type) (TC 3.A.3) family. Type IV subfamily.</text>
</comment>
<feature type="transmembrane region" description="Helical" evidence="14">
    <location>
        <begin position="495"/>
        <end position="520"/>
    </location>
</feature>
<dbReference type="InterPro" id="IPR023298">
    <property type="entry name" value="ATPase_P-typ_TM_dom_sf"/>
</dbReference>
<feature type="binding site" evidence="12">
    <location>
        <position position="362"/>
    </location>
    <ligand>
        <name>ATP</name>
        <dbReference type="ChEBI" id="CHEBI:30616"/>
    </ligand>
</feature>
<feature type="binding site" evidence="12">
    <location>
        <position position="243"/>
    </location>
    <ligand>
        <name>ATP</name>
        <dbReference type="ChEBI" id="CHEBI:30616"/>
    </ligand>
</feature>
<dbReference type="Gene3D" id="3.40.1110.10">
    <property type="entry name" value="Calcium-transporting ATPase, cytoplasmic domain N"/>
    <property type="match status" value="1"/>
</dbReference>
<dbReference type="FunFam" id="3.40.50.1000:FF:000084">
    <property type="entry name" value="Phospholipid-transporting ATPase"/>
    <property type="match status" value="1"/>
</dbReference>
<dbReference type="InterPro" id="IPR023299">
    <property type="entry name" value="ATPase_P-typ_cyto_dom_N"/>
</dbReference>
<evidence type="ECO:0000256" key="2">
    <source>
        <dbReference type="ARBA" id="ARBA00008109"/>
    </source>
</evidence>
<evidence type="ECO:0000313" key="16">
    <source>
        <dbReference type="EMBL" id="KNC54169.1"/>
    </source>
</evidence>
<dbReference type="PANTHER" id="PTHR24092">
    <property type="entry name" value="PROBABLE PHOSPHOLIPID-TRANSPORTING ATPASE"/>
    <property type="match status" value="1"/>
</dbReference>
<dbReference type="eggNOG" id="KOG0206">
    <property type="taxonomic scope" value="Eukaryota"/>
</dbReference>
<dbReference type="EMBL" id="GL349486">
    <property type="protein sequence ID" value="KNC54169.1"/>
    <property type="molecule type" value="Genomic_DNA"/>
</dbReference>
<evidence type="ECO:0000256" key="1">
    <source>
        <dbReference type="ARBA" id="ARBA00004141"/>
    </source>
</evidence>
<dbReference type="GO" id="GO:0045332">
    <property type="term" value="P:phospholipid translocation"/>
    <property type="evidence" value="ECO:0007669"/>
    <property type="project" value="TreeGrafter"/>
</dbReference>
<evidence type="ECO:0000256" key="9">
    <source>
        <dbReference type="ARBA" id="ARBA00022989"/>
    </source>
</evidence>
<gene>
    <name evidence="16" type="ORF">AMSG_09953</name>
</gene>
<feature type="binding site" evidence="12">
    <location>
        <position position="104"/>
    </location>
    <ligand>
        <name>ATP</name>
        <dbReference type="ChEBI" id="CHEBI:30616"/>
    </ligand>
</feature>
<feature type="binding site" evidence="12">
    <location>
        <position position="340"/>
    </location>
    <ligand>
        <name>ATP</name>
        <dbReference type="ChEBI" id="CHEBI:30616"/>
    </ligand>
</feature>
<dbReference type="SUPFAM" id="SSF81665">
    <property type="entry name" value="Calcium ATPase, transmembrane domain M"/>
    <property type="match status" value="1"/>
</dbReference>
<feature type="binding site" evidence="12">
    <location>
        <position position="244"/>
    </location>
    <ligand>
        <name>ATP</name>
        <dbReference type="ChEBI" id="CHEBI:30616"/>
    </ligand>
</feature>
<organism evidence="16 17">
    <name type="scientific">Thecamonas trahens ATCC 50062</name>
    <dbReference type="NCBI Taxonomy" id="461836"/>
    <lineage>
        <taxon>Eukaryota</taxon>
        <taxon>Apusozoa</taxon>
        <taxon>Apusomonadida</taxon>
        <taxon>Apusomonadidae</taxon>
        <taxon>Thecamonas</taxon>
    </lineage>
</organism>
<feature type="domain" description="P-type ATPase C-terminal" evidence="15">
    <location>
        <begin position="385"/>
        <end position="632"/>
    </location>
</feature>
<dbReference type="STRING" id="461836.A0A0L0DPD9"/>
<feature type="binding site" evidence="12">
    <location>
        <position position="162"/>
    </location>
    <ligand>
        <name>ATP</name>
        <dbReference type="ChEBI" id="CHEBI:30616"/>
    </ligand>
</feature>
<proteinExistence type="inferred from homology"/>
<keyword evidence="6 12" id="KW-0067">ATP-binding</keyword>
<evidence type="ECO:0000259" key="15">
    <source>
        <dbReference type="Pfam" id="PF16212"/>
    </source>
</evidence>
<keyword evidence="8 14" id="KW-1278">Translocase</keyword>
<dbReference type="OrthoDB" id="377733at2759"/>
<name>A0A0L0DPD9_THETB</name>
<dbReference type="InterPro" id="IPR023214">
    <property type="entry name" value="HAD_sf"/>
</dbReference>
<feature type="transmembrane region" description="Helical" evidence="14">
    <location>
        <begin position="564"/>
        <end position="584"/>
    </location>
</feature>
<dbReference type="OMA" id="WTEANTS"/>
<feature type="transmembrane region" description="Helical" evidence="14">
    <location>
        <begin position="419"/>
        <end position="437"/>
    </location>
</feature>